<dbReference type="GO" id="GO:0020037">
    <property type="term" value="F:heme binding"/>
    <property type="evidence" value="ECO:0007669"/>
    <property type="project" value="InterPro"/>
</dbReference>
<gene>
    <name evidence="6" type="ordered locus">Slin_2175</name>
</gene>
<dbReference type="PANTHER" id="PTHR35008">
    <property type="entry name" value="BLL4482 PROTEIN-RELATED"/>
    <property type="match status" value="1"/>
</dbReference>
<dbReference type="PANTHER" id="PTHR35008:SF4">
    <property type="entry name" value="BLL4482 PROTEIN"/>
    <property type="match status" value="1"/>
</dbReference>
<sequence>MKNQYVSATLLGLFLGTAVLTSFTSKPAPPKRLVKNQPYTKAQIEKGKYLITIMGCGDCHAPKTMTPQGPVADPQLGLSGHPARIPMGKVTKNALNDWVLFHPMSTIAVGPWGASFAANLTPDATGIGSWSEEQFIIALTEGKSKGIRAARPLLPPMPWLSYTKMKREDLVAMFAYLKSCKPVENVVPQPISLDKL</sequence>
<evidence type="ECO:0000256" key="1">
    <source>
        <dbReference type="ARBA" id="ARBA00022617"/>
    </source>
</evidence>
<dbReference type="eggNOG" id="COG2010">
    <property type="taxonomic scope" value="Bacteria"/>
</dbReference>
<dbReference type="EMBL" id="CP001769">
    <property type="protein sequence ID" value="ADB38200.1"/>
    <property type="molecule type" value="Genomic_DNA"/>
</dbReference>
<dbReference type="Proteomes" id="UP000002028">
    <property type="component" value="Chromosome"/>
</dbReference>
<dbReference type="HOGENOM" id="CLU_117226_2_0_10"/>
<dbReference type="GO" id="GO:0009055">
    <property type="term" value="F:electron transfer activity"/>
    <property type="evidence" value="ECO:0007669"/>
    <property type="project" value="InterPro"/>
</dbReference>
<name>D2QDS0_SPILD</name>
<dbReference type="InterPro" id="IPR036909">
    <property type="entry name" value="Cyt_c-like_dom_sf"/>
</dbReference>
<keyword evidence="2 4" id="KW-0479">Metal-binding</keyword>
<dbReference type="PROSITE" id="PS51007">
    <property type="entry name" value="CYTC"/>
    <property type="match status" value="1"/>
</dbReference>
<protein>
    <recommendedName>
        <fullName evidence="5">Cytochrome c domain-containing protein</fullName>
    </recommendedName>
</protein>
<keyword evidence="1 4" id="KW-0349">Heme</keyword>
<reference evidence="6 7" key="1">
    <citation type="journal article" date="2010" name="Stand. Genomic Sci.">
        <title>Complete genome sequence of Spirosoma linguale type strain (1).</title>
        <authorList>
            <person name="Lail K."/>
            <person name="Sikorski J."/>
            <person name="Saunders E."/>
            <person name="Lapidus A."/>
            <person name="Glavina Del Rio T."/>
            <person name="Copeland A."/>
            <person name="Tice H."/>
            <person name="Cheng J.-F."/>
            <person name="Lucas S."/>
            <person name="Nolan M."/>
            <person name="Bruce D."/>
            <person name="Goodwin L."/>
            <person name="Pitluck S."/>
            <person name="Ivanova N."/>
            <person name="Mavromatis K."/>
            <person name="Ovchinnikova G."/>
            <person name="Pati A."/>
            <person name="Chen A."/>
            <person name="Palaniappan K."/>
            <person name="Land M."/>
            <person name="Hauser L."/>
            <person name="Chang Y.-J."/>
            <person name="Jeffries C.D."/>
            <person name="Chain P."/>
            <person name="Brettin T."/>
            <person name="Detter J.C."/>
            <person name="Schuetze A."/>
            <person name="Rohde M."/>
            <person name="Tindall B.J."/>
            <person name="Goeker M."/>
            <person name="Bristow J."/>
            <person name="Eisen J.A."/>
            <person name="Markowitz V."/>
            <person name="Hugenholtz P."/>
            <person name="Kyrpides N.C."/>
            <person name="Klenk H.-P."/>
            <person name="Chen F."/>
        </authorList>
    </citation>
    <scope>NUCLEOTIDE SEQUENCE [LARGE SCALE GENOMIC DNA]</scope>
    <source>
        <strain evidence="7">ATCC 33905 / DSM 74 / LMG 10896 / Claus 1</strain>
    </source>
</reference>
<accession>D2QDS0</accession>
<proteinExistence type="predicted"/>
<evidence type="ECO:0000313" key="7">
    <source>
        <dbReference type="Proteomes" id="UP000002028"/>
    </source>
</evidence>
<dbReference type="AlphaFoldDB" id="D2QDS0"/>
<dbReference type="STRING" id="504472.Slin_2175"/>
<keyword evidence="3 4" id="KW-0408">Iron</keyword>
<feature type="domain" description="Cytochrome c" evidence="5">
    <location>
        <begin position="42"/>
        <end position="181"/>
    </location>
</feature>
<dbReference type="SUPFAM" id="SSF46626">
    <property type="entry name" value="Cytochrome c"/>
    <property type="match status" value="1"/>
</dbReference>
<dbReference type="KEGG" id="sli:Slin_2175"/>
<evidence type="ECO:0000256" key="4">
    <source>
        <dbReference type="PROSITE-ProRule" id="PRU00433"/>
    </source>
</evidence>
<evidence type="ECO:0000256" key="3">
    <source>
        <dbReference type="ARBA" id="ARBA00023004"/>
    </source>
</evidence>
<dbReference type="InterPro" id="IPR009056">
    <property type="entry name" value="Cyt_c-like_dom"/>
</dbReference>
<dbReference type="Gene3D" id="1.10.760.10">
    <property type="entry name" value="Cytochrome c-like domain"/>
    <property type="match status" value="1"/>
</dbReference>
<evidence type="ECO:0000256" key="2">
    <source>
        <dbReference type="ARBA" id="ARBA00022723"/>
    </source>
</evidence>
<dbReference type="GO" id="GO:0046872">
    <property type="term" value="F:metal ion binding"/>
    <property type="evidence" value="ECO:0007669"/>
    <property type="project" value="UniProtKB-KW"/>
</dbReference>
<evidence type="ECO:0000313" key="6">
    <source>
        <dbReference type="EMBL" id="ADB38200.1"/>
    </source>
</evidence>
<dbReference type="InterPro" id="IPR051459">
    <property type="entry name" value="Cytochrome_c-type_DH"/>
</dbReference>
<keyword evidence="7" id="KW-1185">Reference proteome</keyword>
<organism evidence="6 7">
    <name type="scientific">Spirosoma linguale (strain ATCC 33905 / DSM 74 / LMG 10896 / Claus 1)</name>
    <dbReference type="NCBI Taxonomy" id="504472"/>
    <lineage>
        <taxon>Bacteria</taxon>
        <taxon>Pseudomonadati</taxon>
        <taxon>Bacteroidota</taxon>
        <taxon>Cytophagia</taxon>
        <taxon>Cytophagales</taxon>
        <taxon>Cytophagaceae</taxon>
        <taxon>Spirosoma</taxon>
    </lineage>
</organism>
<evidence type="ECO:0000259" key="5">
    <source>
        <dbReference type="PROSITE" id="PS51007"/>
    </source>
</evidence>
<dbReference type="RefSeq" id="WP_012926744.1">
    <property type="nucleotide sequence ID" value="NC_013730.1"/>
</dbReference>